<evidence type="ECO:0000259" key="2">
    <source>
        <dbReference type="PROSITE" id="PS50076"/>
    </source>
</evidence>
<feature type="region of interest" description="Disordered" evidence="1">
    <location>
        <begin position="277"/>
        <end position="505"/>
    </location>
</feature>
<proteinExistence type="predicted"/>
<dbReference type="Pfam" id="PF11926">
    <property type="entry name" value="DUF3444"/>
    <property type="match status" value="1"/>
</dbReference>
<reference evidence="3 4" key="1">
    <citation type="submission" date="2020-10" db="EMBL/GenBank/DDBJ databases">
        <title>The Coptis chinensis genome and diversification of protoberbering-type alkaloids.</title>
        <authorList>
            <person name="Wang B."/>
            <person name="Shu S."/>
            <person name="Song C."/>
            <person name="Liu Y."/>
        </authorList>
    </citation>
    <scope>NUCLEOTIDE SEQUENCE [LARGE SCALE GENOMIC DNA]</scope>
    <source>
        <strain evidence="3">HL-2020</strain>
        <tissue evidence="3">Leaf</tissue>
    </source>
</reference>
<protein>
    <recommendedName>
        <fullName evidence="2">J domain-containing protein</fullName>
    </recommendedName>
</protein>
<dbReference type="PROSITE" id="PS50076">
    <property type="entry name" value="DNAJ_2"/>
    <property type="match status" value="1"/>
</dbReference>
<dbReference type="CDD" id="cd06257">
    <property type="entry name" value="DnaJ"/>
    <property type="match status" value="1"/>
</dbReference>
<accession>A0A835MG13</accession>
<dbReference type="PRINTS" id="PR00625">
    <property type="entry name" value="JDOMAIN"/>
</dbReference>
<dbReference type="SMART" id="SM00271">
    <property type="entry name" value="DnaJ"/>
    <property type="match status" value="1"/>
</dbReference>
<dbReference type="Proteomes" id="UP000631114">
    <property type="component" value="Unassembled WGS sequence"/>
</dbReference>
<dbReference type="InterPro" id="IPR001623">
    <property type="entry name" value="DnaJ_domain"/>
</dbReference>
<dbReference type="Gene3D" id="1.10.287.110">
    <property type="entry name" value="DnaJ domain"/>
    <property type="match status" value="1"/>
</dbReference>
<feature type="domain" description="J" evidence="2">
    <location>
        <begin position="72"/>
        <end position="136"/>
    </location>
</feature>
<feature type="compositionally biased region" description="Polar residues" evidence="1">
    <location>
        <begin position="465"/>
        <end position="480"/>
    </location>
</feature>
<evidence type="ECO:0000313" key="3">
    <source>
        <dbReference type="EMBL" id="KAF9622421.1"/>
    </source>
</evidence>
<feature type="non-terminal residue" evidence="3">
    <location>
        <position position="834"/>
    </location>
</feature>
<feature type="compositionally biased region" description="Polar residues" evidence="1">
    <location>
        <begin position="429"/>
        <end position="442"/>
    </location>
</feature>
<feature type="compositionally biased region" description="Basic and acidic residues" evidence="1">
    <location>
        <begin position="293"/>
        <end position="308"/>
    </location>
</feature>
<dbReference type="InterPro" id="IPR024593">
    <property type="entry name" value="DUF3444"/>
</dbReference>
<dbReference type="SUPFAM" id="SSF46565">
    <property type="entry name" value="Chaperone J-domain"/>
    <property type="match status" value="1"/>
</dbReference>
<feature type="compositionally biased region" description="Low complexity" evidence="1">
    <location>
        <begin position="399"/>
        <end position="414"/>
    </location>
</feature>
<dbReference type="PANTHER" id="PTHR45089:SF24">
    <property type="entry name" value="DNAJ HEAT SHOCK N-TERMINAL DOMAIN-CONTAINING PROTEIN"/>
    <property type="match status" value="1"/>
</dbReference>
<dbReference type="OrthoDB" id="10250354at2759"/>
<evidence type="ECO:0000313" key="4">
    <source>
        <dbReference type="Proteomes" id="UP000631114"/>
    </source>
</evidence>
<comment type="caution">
    <text evidence="3">The sequence shown here is derived from an EMBL/GenBank/DDBJ whole genome shotgun (WGS) entry which is preliminary data.</text>
</comment>
<feature type="compositionally biased region" description="Basic and acidic residues" evidence="1">
    <location>
        <begin position="481"/>
        <end position="496"/>
    </location>
</feature>
<feature type="compositionally biased region" description="Basic and acidic residues" evidence="1">
    <location>
        <begin position="361"/>
        <end position="385"/>
    </location>
</feature>
<sequence>TFFLEMDCNKDEAIKAKEIAEKKMQDKDFVGAKKFATKALNLYPNLAGLPKILTVCNVHCSAEQKFPGNDMDWYGILQVEVTSDEAAIKTQYRKLALLLHPDKNNLQGAEAAFKLVGEAHRVLTDRAKRSLFDMKYKALKERSQLPQHGQQRANVRKQPGVGKSYGNISRTHHTSVNIPSQPAQPAKDRPTFWTACPSCTMRYQYYIDVLNKSLRCQCCTKPFTAYNLNVQGVPAGVPLGAPWQRPVVPQRNVVGQDGHKVGSQSTVPDLPPKFGFQGPKAGTSNVNGILKTNGKEDRGVNKEDRMEGQNRQQQPAVRQQNVAGQDVPEVGSQSTVQDFPPSMGFQGHKAGTSNVNGISKTKGEEHRGVNKEDRMEGQNRRKFEVELQNAGRKRRKPYSESSESLGTETSSSSSDEIEIPDYIKGSVPVDQSSGIPESLNTRRSARQKRQVVYSEDINDDIVGSQWHSKPSTVSENQSEATSKEDESKTVKPKESAPMEPISHNGNVKVELCKSNAEDAVRVENDEDESEIDGIKVPDPEFYVFDNVRKEDCFKNDQMWAVYDDADGMPRFYALIRKVFSPAFRVRFTWLEAKPDGQDEIVWADAQLPVSCGKFKLGKTEIVEGVNMFSHTVGYEKGSGRGSFELYPRKGETWAVFKNWDLKWSLDPDSCSNFEFDFVEVLSDYDEQSGIDVAYLEKVNGFVCLFQPKNGKAPFQIPPKELFRFSHMVPSYRMTGEERDGVPERSFELDPASLPANLLDPKKVGIWFTSELGLTTDSQEFDPLEENMPLRFIICGGIGIGSAEGIRLGAASMMEKAKTKAEADHLALEVAARVA</sequence>
<evidence type="ECO:0000256" key="1">
    <source>
        <dbReference type="SAM" id="MobiDB-lite"/>
    </source>
</evidence>
<feature type="compositionally biased region" description="Low complexity" evidence="1">
    <location>
        <begin position="309"/>
        <end position="323"/>
    </location>
</feature>
<gene>
    <name evidence="3" type="ORF">IFM89_031224</name>
</gene>
<dbReference type="InterPro" id="IPR036869">
    <property type="entry name" value="J_dom_sf"/>
</dbReference>
<dbReference type="EMBL" id="JADFTS010000002">
    <property type="protein sequence ID" value="KAF9622421.1"/>
    <property type="molecule type" value="Genomic_DNA"/>
</dbReference>
<dbReference type="AlphaFoldDB" id="A0A835MG13"/>
<organism evidence="3 4">
    <name type="scientific">Coptis chinensis</name>
    <dbReference type="NCBI Taxonomy" id="261450"/>
    <lineage>
        <taxon>Eukaryota</taxon>
        <taxon>Viridiplantae</taxon>
        <taxon>Streptophyta</taxon>
        <taxon>Embryophyta</taxon>
        <taxon>Tracheophyta</taxon>
        <taxon>Spermatophyta</taxon>
        <taxon>Magnoliopsida</taxon>
        <taxon>Ranunculales</taxon>
        <taxon>Ranunculaceae</taxon>
        <taxon>Coptidoideae</taxon>
        <taxon>Coptis</taxon>
    </lineage>
</organism>
<dbReference type="Pfam" id="PF00226">
    <property type="entry name" value="DnaJ"/>
    <property type="match status" value="1"/>
</dbReference>
<name>A0A835MG13_9MAGN</name>
<keyword evidence="4" id="KW-1185">Reference proteome</keyword>
<dbReference type="PANTHER" id="PTHR45089">
    <property type="entry name" value="DNAJ HEAT SHOCK AMINO-TERMINAL DOMAIN PROTEIN-RELATED"/>
    <property type="match status" value="1"/>
</dbReference>